<dbReference type="CDD" id="cd05266">
    <property type="entry name" value="SDR_a4"/>
    <property type="match status" value="1"/>
</dbReference>
<dbReference type="Proteomes" id="UP000829925">
    <property type="component" value="Chromosome"/>
</dbReference>
<dbReference type="SUPFAM" id="SSF51735">
    <property type="entry name" value="NAD(P)-binding Rossmann-fold domains"/>
    <property type="match status" value="1"/>
</dbReference>
<dbReference type="EMBL" id="CP095053">
    <property type="protein sequence ID" value="UOR06614.1"/>
    <property type="molecule type" value="Genomic_DNA"/>
</dbReference>
<dbReference type="PANTHER" id="PTHR48079:SF6">
    <property type="entry name" value="NAD(P)-BINDING DOMAIN-CONTAINING PROTEIN-RELATED"/>
    <property type="match status" value="1"/>
</dbReference>
<dbReference type="KEGG" id="haei:MUN82_05825"/>
<evidence type="ECO:0000313" key="2">
    <source>
        <dbReference type="Proteomes" id="UP000829925"/>
    </source>
</evidence>
<dbReference type="GO" id="GO:0005737">
    <property type="term" value="C:cytoplasm"/>
    <property type="evidence" value="ECO:0007669"/>
    <property type="project" value="TreeGrafter"/>
</dbReference>
<dbReference type="PANTHER" id="PTHR48079">
    <property type="entry name" value="PROTEIN YEEZ"/>
    <property type="match status" value="1"/>
</dbReference>
<proteinExistence type="predicted"/>
<dbReference type="AlphaFoldDB" id="A0A8T9T0A2"/>
<dbReference type="InterPro" id="IPR051783">
    <property type="entry name" value="NAD(P)-dependent_oxidoreduct"/>
</dbReference>
<reference evidence="1 2" key="1">
    <citation type="submission" date="2022-04" db="EMBL/GenBank/DDBJ databases">
        <title>Hymenobacter sp. isolated from the air.</title>
        <authorList>
            <person name="Won M."/>
            <person name="Lee C.-M."/>
            <person name="Woen H.-Y."/>
            <person name="Kwon S.-W."/>
        </authorList>
    </citation>
    <scope>NUCLEOTIDE SEQUENCE [LARGE SCALE GENOMIC DNA]</scope>
    <source>
        <strain evidence="2">5413 J-13</strain>
    </source>
</reference>
<sequence length="281" mass="30423">MAPTPTPLQPLIAVLGCGWLGLPLAQALVDEGYAVAGSTTTPGRLLKMRDAGITPYLLELGPTLTATDQDTLHTMLTGARVLVLNVPPSTAKGHYVELLQPVYQAAAECGVRQVLFVSSTGVYADEPRTMTEADALATPDADSELLQAESLFTHPDAPFATTVVRLAGLIGPRRAPGRFLAGRTNLPKPQAPVNLIHLTDCLGILCRIIRQRAWGHTFNASAAHHPTRQEFYTAAAAHLELARPTFVEEDTLGKRIDSELLRQKTGYTFQFDDLHEAMKHC</sequence>
<dbReference type="RefSeq" id="WP_245095702.1">
    <property type="nucleotide sequence ID" value="NZ_CP095053.1"/>
</dbReference>
<protein>
    <submittedName>
        <fullName evidence="1">SDR family oxidoreductase</fullName>
    </submittedName>
</protein>
<dbReference type="InterPro" id="IPR036291">
    <property type="entry name" value="NAD(P)-bd_dom_sf"/>
</dbReference>
<accession>A0A8T9T0A2</accession>
<dbReference type="Gene3D" id="3.40.50.720">
    <property type="entry name" value="NAD(P)-binding Rossmann-like Domain"/>
    <property type="match status" value="1"/>
</dbReference>
<evidence type="ECO:0000313" key="1">
    <source>
        <dbReference type="EMBL" id="UOR06614.1"/>
    </source>
</evidence>
<name>A0A8T9T0A2_9BACT</name>
<keyword evidence="2" id="KW-1185">Reference proteome</keyword>
<gene>
    <name evidence="1" type="ORF">MUN82_05825</name>
</gene>
<dbReference type="GO" id="GO:0004029">
    <property type="term" value="F:aldehyde dehydrogenase (NAD+) activity"/>
    <property type="evidence" value="ECO:0007669"/>
    <property type="project" value="TreeGrafter"/>
</dbReference>
<organism evidence="1 2">
    <name type="scientific">Hymenobacter aerilatus</name>
    <dbReference type="NCBI Taxonomy" id="2932251"/>
    <lineage>
        <taxon>Bacteria</taxon>
        <taxon>Pseudomonadati</taxon>
        <taxon>Bacteroidota</taxon>
        <taxon>Cytophagia</taxon>
        <taxon>Cytophagales</taxon>
        <taxon>Hymenobacteraceae</taxon>
        <taxon>Hymenobacter</taxon>
    </lineage>
</organism>